<dbReference type="InterPro" id="IPR010982">
    <property type="entry name" value="Lambda_DNA-bd_dom_sf"/>
</dbReference>
<accession>A0A7K1FJN4</accession>
<dbReference type="InterPro" id="IPR046335">
    <property type="entry name" value="LacI/GalR-like_sensor"/>
</dbReference>
<evidence type="ECO:0000256" key="3">
    <source>
        <dbReference type="ARBA" id="ARBA00023163"/>
    </source>
</evidence>
<reference evidence="6 7" key="1">
    <citation type="submission" date="2019-11" db="EMBL/GenBank/DDBJ databases">
        <authorList>
            <person name="Jiang L.-Q."/>
        </authorList>
    </citation>
    <scope>NUCLEOTIDE SEQUENCE [LARGE SCALE GENOMIC DNA]</scope>
    <source>
        <strain evidence="6 7">YIM 132087</strain>
    </source>
</reference>
<dbReference type="SUPFAM" id="SSF53822">
    <property type="entry name" value="Periplasmic binding protein-like I"/>
    <property type="match status" value="1"/>
</dbReference>
<dbReference type="SUPFAM" id="SSF47413">
    <property type="entry name" value="lambda repressor-like DNA-binding domains"/>
    <property type="match status" value="1"/>
</dbReference>
<dbReference type="CDD" id="cd06267">
    <property type="entry name" value="PBP1_LacI_sugar_binding-like"/>
    <property type="match status" value="1"/>
</dbReference>
<dbReference type="GO" id="GO:0003700">
    <property type="term" value="F:DNA-binding transcription factor activity"/>
    <property type="evidence" value="ECO:0007669"/>
    <property type="project" value="TreeGrafter"/>
</dbReference>
<dbReference type="Gene3D" id="3.40.50.2300">
    <property type="match status" value="2"/>
</dbReference>
<dbReference type="PROSITE" id="PS00356">
    <property type="entry name" value="HTH_LACI_1"/>
    <property type="match status" value="1"/>
</dbReference>
<dbReference type="CDD" id="cd01392">
    <property type="entry name" value="HTH_LacI"/>
    <property type="match status" value="1"/>
</dbReference>
<dbReference type="Pfam" id="PF00356">
    <property type="entry name" value="LacI"/>
    <property type="match status" value="1"/>
</dbReference>
<dbReference type="SMART" id="SM00354">
    <property type="entry name" value="HTH_LACI"/>
    <property type="match status" value="1"/>
</dbReference>
<sequence length="351" mass="37046">MADHVTLADVAKVAGVSLATASRALNGAANRTVRADLRDRVLRAATELRYSPNANAQAMARGATSTVGLVVHDIADPFAAAIASGVMAAAGERGLIVTIASTLWDPAAEIRHVEALRRARARTVILAGSRFTDEESERRLLMEISQITAAGGHVATVGQQLPGVPAVLLDNLGGARRLARVLWTLGYRSFAVLSGPESLQTSEERLSGFRTGLADCGHDLPAENIIGTQLTRDGGYVAMTELLDREIEVEAVFAVNDVMAVGAMAALREQGWEVPRDMALAGFDDITTLRDIQPPLTTVRVPLAHLGRRALELALGPADGPEPPRGDEFDGPALPAVPGEVVVRASTPLRT</sequence>
<dbReference type="InterPro" id="IPR000843">
    <property type="entry name" value="HTH_LacI"/>
</dbReference>
<keyword evidence="1" id="KW-0805">Transcription regulation</keyword>
<dbReference type="PRINTS" id="PR00036">
    <property type="entry name" value="HTHLACI"/>
</dbReference>
<dbReference type="EMBL" id="WLYK01000003">
    <property type="protein sequence ID" value="MTD14345.1"/>
    <property type="molecule type" value="Genomic_DNA"/>
</dbReference>
<name>A0A7K1FJN4_9ACTN</name>
<feature type="region of interest" description="Disordered" evidence="4">
    <location>
        <begin position="316"/>
        <end position="337"/>
    </location>
</feature>
<evidence type="ECO:0000313" key="7">
    <source>
        <dbReference type="Proteomes" id="UP000460221"/>
    </source>
</evidence>
<dbReference type="Proteomes" id="UP000460221">
    <property type="component" value="Unassembled WGS sequence"/>
</dbReference>
<evidence type="ECO:0000256" key="2">
    <source>
        <dbReference type="ARBA" id="ARBA00023125"/>
    </source>
</evidence>
<dbReference type="InterPro" id="IPR028082">
    <property type="entry name" value="Peripla_BP_I"/>
</dbReference>
<dbReference type="PANTHER" id="PTHR30146">
    <property type="entry name" value="LACI-RELATED TRANSCRIPTIONAL REPRESSOR"/>
    <property type="match status" value="1"/>
</dbReference>
<evidence type="ECO:0000313" key="6">
    <source>
        <dbReference type="EMBL" id="MTD14345.1"/>
    </source>
</evidence>
<organism evidence="6 7">
    <name type="scientific">Nakamurella alba</name>
    <dbReference type="NCBI Taxonomy" id="2665158"/>
    <lineage>
        <taxon>Bacteria</taxon>
        <taxon>Bacillati</taxon>
        <taxon>Actinomycetota</taxon>
        <taxon>Actinomycetes</taxon>
        <taxon>Nakamurellales</taxon>
        <taxon>Nakamurellaceae</taxon>
        <taxon>Nakamurella</taxon>
    </lineage>
</organism>
<evidence type="ECO:0000256" key="4">
    <source>
        <dbReference type="SAM" id="MobiDB-lite"/>
    </source>
</evidence>
<evidence type="ECO:0000256" key="1">
    <source>
        <dbReference type="ARBA" id="ARBA00023015"/>
    </source>
</evidence>
<dbReference type="AlphaFoldDB" id="A0A7K1FJN4"/>
<evidence type="ECO:0000259" key="5">
    <source>
        <dbReference type="PROSITE" id="PS50932"/>
    </source>
</evidence>
<feature type="domain" description="HTH lacI-type" evidence="5">
    <location>
        <begin position="5"/>
        <end position="61"/>
    </location>
</feature>
<comment type="caution">
    <text evidence="6">The sequence shown here is derived from an EMBL/GenBank/DDBJ whole genome shotgun (WGS) entry which is preliminary data.</text>
</comment>
<proteinExistence type="predicted"/>
<gene>
    <name evidence="6" type="ORF">GIS00_10330</name>
</gene>
<dbReference type="Gene3D" id="1.10.260.40">
    <property type="entry name" value="lambda repressor-like DNA-binding domains"/>
    <property type="match status" value="1"/>
</dbReference>
<dbReference type="RefSeq" id="WP_322097814.1">
    <property type="nucleotide sequence ID" value="NZ_WLYK01000003.1"/>
</dbReference>
<dbReference type="PROSITE" id="PS50932">
    <property type="entry name" value="HTH_LACI_2"/>
    <property type="match status" value="1"/>
</dbReference>
<protein>
    <submittedName>
        <fullName evidence="6">LacI family DNA-binding transcriptional regulator</fullName>
    </submittedName>
</protein>
<dbReference type="Pfam" id="PF13377">
    <property type="entry name" value="Peripla_BP_3"/>
    <property type="match status" value="1"/>
</dbReference>
<dbReference type="GO" id="GO:0000976">
    <property type="term" value="F:transcription cis-regulatory region binding"/>
    <property type="evidence" value="ECO:0007669"/>
    <property type="project" value="TreeGrafter"/>
</dbReference>
<keyword evidence="3" id="KW-0804">Transcription</keyword>
<dbReference type="PANTHER" id="PTHR30146:SF153">
    <property type="entry name" value="LACTOSE OPERON REPRESSOR"/>
    <property type="match status" value="1"/>
</dbReference>
<keyword evidence="7" id="KW-1185">Reference proteome</keyword>
<keyword evidence="2 6" id="KW-0238">DNA-binding</keyword>